<reference evidence="3" key="2">
    <citation type="submission" date="2013-06" db="EMBL/GenBank/DDBJ databases">
        <title>Draft genome sequence of Clostridium hylemonae (DSM 15053).</title>
        <authorList>
            <person name="Sudarsanam P."/>
            <person name="Ley R."/>
            <person name="Guruge J."/>
            <person name="Turnbaugh P.J."/>
            <person name="Mahowald M."/>
            <person name="Liep D."/>
            <person name="Gordon J."/>
        </authorList>
    </citation>
    <scope>NUCLEOTIDE SEQUENCE</scope>
    <source>
        <strain evidence="3">DSM 15053</strain>
    </source>
</reference>
<dbReference type="GO" id="GO:0046491">
    <property type="term" value="P:L-methylmalonyl-CoA metabolic process"/>
    <property type="evidence" value="ECO:0007669"/>
    <property type="project" value="TreeGrafter"/>
</dbReference>
<dbReference type="InterPro" id="IPR004360">
    <property type="entry name" value="Glyas_Fos-R_dOase_dom"/>
</dbReference>
<dbReference type="InterPro" id="IPR051785">
    <property type="entry name" value="MMCE/EMCE_epimerase"/>
</dbReference>
<evidence type="ECO:0000259" key="2">
    <source>
        <dbReference type="PROSITE" id="PS51819"/>
    </source>
</evidence>
<dbReference type="InterPro" id="IPR029068">
    <property type="entry name" value="Glyas_Bleomycin-R_OHBP_Dase"/>
</dbReference>
<dbReference type="STRING" id="553973.CLOHYLEM_05613"/>
<sequence>MREEEKLSNNIEVKGLAHIGIPTSDLEKSIAFYQDLGFQIIVDQEGMEGNNFIFMECGGVIIGLPQSLDETVRSQAGTKGDGNIDHFALLVDDLDKTKKVLEEKGVPFAIPGVSTTEAWRPKSCRCIMVYGPDRVKIEFVELK</sequence>
<keyword evidence="1" id="KW-0479">Metal-binding</keyword>
<dbReference type="PROSITE" id="PS51819">
    <property type="entry name" value="VOC"/>
    <property type="match status" value="1"/>
</dbReference>
<keyword evidence="4" id="KW-1185">Reference proteome</keyword>
<feature type="domain" description="VOC" evidence="2">
    <location>
        <begin position="15"/>
        <end position="142"/>
    </location>
</feature>
<reference evidence="3" key="1">
    <citation type="submission" date="2009-02" db="EMBL/GenBank/DDBJ databases">
        <authorList>
            <person name="Fulton L."/>
            <person name="Clifton S."/>
            <person name="Fulton B."/>
            <person name="Xu J."/>
            <person name="Minx P."/>
            <person name="Pepin K.H."/>
            <person name="Johnson M."/>
            <person name="Bhonagiri V."/>
            <person name="Nash W.E."/>
            <person name="Mardis E.R."/>
            <person name="Wilson R.K."/>
        </authorList>
    </citation>
    <scope>NUCLEOTIDE SEQUENCE [LARGE SCALE GENOMIC DNA]</scope>
    <source>
        <strain evidence="3">DSM 15053</strain>
    </source>
</reference>
<dbReference type="HOGENOM" id="CLU_046006_8_2_9"/>
<dbReference type="CDD" id="cd06587">
    <property type="entry name" value="VOC"/>
    <property type="match status" value="1"/>
</dbReference>
<dbReference type="SUPFAM" id="SSF54593">
    <property type="entry name" value="Glyoxalase/Bleomycin resistance protein/Dihydroxybiphenyl dioxygenase"/>
    <property type="match status" value="1"/>
</dbReference>
<gene>
    <name evidence="3" type="ORF">CLOHYLEM_05613</name>
</gene>
<comment type="caution">
    <text evidence="3">The sequence shown here is derived from an EMBL/GenBank/DDBJ whole genome shotgun (WGS) entry which is preliminary data.</text>
</comment>
<dbReference type="PANTHER" id="PTHR43048:SF3">
    <property type="entry name" value="METHYLMALONYL-COA EPIMERASE, MITOCHONDRIAL"/>
    <property type="match status" value="1"/>
</dbReference>
<name>C0C0L0_9FIRM</name>
<dbReference type="InterPro" id="IPR037523">
    <property type="entry name" value="VOC_core"/>
</dbReference>
<protein>
    <submittedName>
        <fullName evidence="3">Glyoxalase family protein</fullName>
    </submittedName>
</protein>
<organism evidence="3 4">
    <name type="scientific">[Clostridium] hylemonae DSM 15053</name>
    <dbReference type="NCBI Taxonomy" id="553973"/>
    <lineage>
        <taxon>Bacteria</taxon>
        <taxon>Bacillati</taxon>
        <taxon>Bacillota</taxon>
        <taxon>Clostridia</taxon>
        <taxon>Lachnospirales</taxon>
        <taxon>Lachnospiraceae</taxon>
    </lineage>
</organism>
<dbReference type="eggNOG" id="COG0346">
    <property type="taxonomic scope" value="Bacteria"/>
</dbReference>
<dbReference type="Pfam" id="PF00903">
    <property type="entry name" value="Glyoxalase"/>
    <property type="match status" value="1"/>
</dbReference>
<dbReference type="GO" id="GO:0004493">
    <property type="term" value="F:methylmalonyl-CoA epimerase activity"/>
    <property type="evidence" value="ECO:0007669"/>
    <property type="project" value="TreeGrafter"/>
</dbReference>
<proteinExistence type="predicted"/>
<dbReference type="Gene3D" id="3.10.180.10">
    <property type="entry name" value="2,3-Dihydroxybiphenyl 1,2-Dioxygenase, domain 1"/>
    <property type="match status" value="1"/>
</dbReference>
<accession>C0C0L0</accession>
<dbReference type="PANTHER" id="PTHR43048">
    <property type="entry name" value="METHYLMALONYL-COA EPIMERASE"/>
    <property type="match status" value="1"/>
</dbReference>
<dbReference type="Proteomes" id="UP000004893">
    <property type="component" value="Unassembled WGS sequence"/>
</dbReference>
<evidence type="ECO:0000256" key="1">
    <source>
        <dbReference type="ARBA" id="ARBA00022723"/>
    </source>
</evidence>
<dbReference type="EMBL" id="ABYI02000020">
    <property type="protein sequence ID" value="EEG74347.1"/>
    <property type="molecule type" value="Genomic_DNA"/>
</dbReference>
<dbReference type="GO" id="GO:0046872">
    <property type="term" value="F:metal ion binding"/>
    <property type="evidence" value="ECO:0007669"/>
    <property type="project" value="UniProtKB-KW"/>
</dbReference>
<dbReference type="AlphaFoldDB" id="C0C0L0"/>
<evidence type="ECO:0000313" key="3">
    <source>
        <dbReference type="EMBL" id="EEG74347.1"/>
    </source>
</evidence>
<evidence type="ECO:0000313" key="4">
    <source>
        <dbReference type="Proteomes" id="UP000004893"/>
    </source>
</evidence>